<name>A0AAE0WGT4_9BIVA</name>
<dbReference type="AlphaFoldDB" id="A0AAE0WGT4"/>
<proteinExistence type="predicted"/>
<reference evidence="2" key="1">
    <citation type="journal article" date="2021" name="Genome Biol. Evol.">
        <title>A High-Quality Reference Genome for a Parasitic Bivalve with Doubly Uniparental Inheritance (Bivalvia: Unionida).</title>
        <authorList>
            <person name="Smith C.H."/>
        </authorList>
    </citation>
    <scope>NUCLEOTIDE SEQUENCE</scope>
    <source>
        <strain evidence="2">CHS0354</strain>
    </source>
</reference>
<reference evidence="2" key="3">
    <citation type="submission" date="2023-05" db="EMBL/GenBank/DDBJ databases">
        <authorList>
            <person name="Smith C.H."/>
        </authorList>
    </citation>
    <scope>NUCLEOTIDE SEQUENCE</scope>
    <source>
        <strain evidence="2">CHS0354</strain>
        <tissue evidence="2">Mantle</tissue>
    </source>
</reference>
<reference evidence="2" key="2">
    <citation type="journal article" date="2021" name="Genome Biol. Evol.">
        <title>Developing a high-quality reference genome for a parasitic bivalve with doubly uniparental inheritance (Bivalvia: Unionida).</title>
        <authorList>
            <person name="Smith C.H."/>
        </authorList>
    </citation>
    <scope>NUCLEOTIDE SEQUENCE</scope>
    <source>
        <strain evidence="2">CHS0354</strain>
        <tissue evidence="2">Mantle</tissue>
    </source>
</reference>
<feature type="region of interest" description="Disordered" evidence="1">
    <location>
        <begin position="1"/>
        <end position="20"/>
    </location>
</feature>
<feature type="non-terminal residue" evidence="2">
    <location>
        <position position="90"/>
    </location>
</feature>
<comment type="caution">
    <text evidence="2">The sequence shown here is derived from an EMBL/GenBank/DDBJ whole genome shotgun (WGS) entry which is preliminary data.</text>
</comment>
<accession>A0AAE0WGT4</accession>
<evidence type="ECO:0000256" key="1">
    <source>
        <dbReference type="SAM" id="MobiDB-lite"/>
    </source>
</evidence>
<protein>
    <submittedName>
        <fullName evidence="2">Uncharacterized protein</fullName>
    </submittedName>
</protein>
<gene>
    <name evidence="2" type="ORF">CHS0354_011605</name>
</gene>
<evidence type="ECO:0000313" key="2">
    <source>
        <dbReference type="EMBL" id="KAK3611955.1"/>
    </source>
</evidence>
<dbReference type="EMBL" id="JAEAOA010000712">
    <property type="protein sequence ID" value="KAK3611955.1"/>
    <property type="molecule type" value="Genomic_DNA"/>
</dbReference>
<organism evidence="2 3">
    <name type="scientific">Potamilus streckersoni</name>
    <dbReference type="NCBI Taxonomy" id="2493646"/>
    <lineage>
        <taxon>Eukaryota</taxon>
        <taxon>Metazoa</taxon>
        <taxon>Spiralia</taxon>
        <taxon>Lophotrochozoa</taxon>
        <taxon>Mollusca</taxon>
        <taxon>Bivalvia</taxon>
        <taxon>Autobranchia</taxon>
        <taxon>Heteroconchia</taxon>
        <taxon>Palaeoheterodonta</taxon>
        <taxon>Unionida</taxon>
        <taxon>Unionoidea</taxon>
        <taxon>Unionidae</taxon>
        <taxon>Ambleminae</taxon>
        <taxon>Lampsilini</taxon>
        <taxon>Potamilus</taxon>
    </lineage>
</organism>
<sequence>MRQTEETIKRQMEDGNGERNEIQIVQGTVQTQKEESIAASREKENGGNTWAHLNRCPATTQGERYYWELDFTLYRKEGETENQLEGKEEI</sequence>
<keyword evidence="3" id="KW-1185">Reference proteome</keyword>
<evidence type="ECO:0000313" key="3">
    <source>
        <dbReference type="Proteomes" id="UP001195483"/>
    </source>
</evidence>
<dbReference type="Proteomes" id="UP001195483">
    <property type="component" value="Unassembled WGS sequence"/>
</dbReference>